<dbReference type="EMBL" id="ATBP01001195">
    <property type="protein sequence ID" value="ETR67830.1"/>
    <property type="molecule type" value="Genomic_DNA"/>
</dbReference>
<comment type="similarity">
    <text evidence="4 15">Belongs to the class-I aminoacyl-tRNA synthetase family.</text>
</comment>
<keyword evidence="12" id="KW-0663">Pyridoxal phosphate</keyword>
<dbReference type="SUPFAM" id="SSF53686">
    <property type="entry name" value="Tryptophan synthase beta subunit-like PLP-dependent enzymes"/>
    <property type="match status" value="1"/>
</dbReference>
<dbReference type="GO" id="GO:0005524">
    <property type="term" value="F:ATP binding"/>
    <property type="evidence" value="ECO:0007669"/>
    <property type="project" value="UniProtKB-UniRule"/>
</dbReference>
<dbReference type="NCBIfam" id="TIGR00435">
    <property type="entry name" value="cysS"/>
    <property type="match status" value="1"/>
</dbReference>
<dbReference type="InterPro" id="IPR024909">
    <property type="entry name" value="Cys-tRNA/MSH_ligase"/>
</dbReference>
<evidence type="ECO:0000256" key="11">
    <source>
        <dbReference type="ARBA" id="ARBA00022840"/>
    </source>
</evidence>
<comment type="cofactor">
    <cofactor evidence="2">
        <name>Zn(2+)</name>
        <dbReference type="ChEBI" id="CHEBI:29105"/>
    </cofactor>
</comment>
<dbReference type="PRINTS" id="PR00983">
    <property type="entry name" value="TRNASYNTHCYS"/>
</dbReference>
<evidence type="ECO:0000256" key="2">
    <source>
        <dbReference type="ARBA" id="ARBA00001947"/>
    </source>
</evidence>
<evidence type="ECO:0000256" key="7">
    <source>
        <dbReference type="ARBA" id="ARBA00022598"/>
    </source>
</evidence>
<gene>
    <name evidence="15" type="primary">cysS</name>
    <name evidence="17" type="ORF">OMM_04927</name>
</gene>
<dbReference type="GO" id="GO:0046872">
    <property type="term" value="F:metal ion binding"/>
    <property type="evidence" value="ECO:0007669"/>
    <property type="project" value="UniProtKB-KW"/>
</dbReference>
<dbReference type="Gene3D" id="3.40.50.620">
    <property type="entry name" value="HUPs"/>
    <property type="match status" value="1"/>
</dbReference>
<dbReference type="EC" id="6.1.1.16" evidence="15"/>
<evidence type="ECO:0000259" key="16">
    <source>
        <dbReference type="SMART" id="SM00840"/>
    </source>
</evidence>
<dbReference type="SUPFAM" id="SSF47323">
    <property type="entry name" value="Anticodon-binding domain of a subclass of class I aminoacyl-tRNA synthetases"/>
    <property type="match status" value="1"/>
</dbReference>
<accession>A0A1V1NZ30</accession>
<comment type="subunit">
    <text evidence="5 15">Monomer.</text>
</comment>
<name>A0A1V1NZ30_9BACT</name>
<evidence type="ECO:0000256" key="1">
    <source>
        <dbReference type="ARBA" id="ARBA00001933"/>
    </source>
</evidence>
<dbReference type="Pfam" id="PF09190">
    <property type="entry name" value="DALR_2"/>
    <property type="match status" value="1"/>
</dbReference>
<dbReference type="SUPFAM" id="SSF52374">
    <property type="entry name" value="Nucleotidylyl transferase"/>
    <property type="match status" value="1"/>
</dbReference>
<dbReference type="InterPro" id="IPR001926">
    <property type="entry name" value="TrpB-like_PALP"/>
</dbReference>
<organism evidence="17 18">
    <name type="scientific">Candidatus Magnetoglobus multicellularis str. Araruama</name>
    <dbReference type="NCBI Taxonomy" id="890399"/>
    <lineage>
        <taxon>Bacteria</taxon>
        <taxon>Pseudomonadati</taxon>
        <taxon>Thermodesulfobacteriota</taxon>
        <taxon>Desulfobacteria</taxon>
        <taxon>Desulfobacterales</taxon>
        <taxon>Desulfobacteraceae</taxon>
        <taxon>Candidatus Magnetoglobus</taxon>
    </lineage>
</organism>
<feature type="domain" description="Cysteinyl-tRNA synthetase class Ia DALR" evidence="16">
    <location>
        <begin position="436"/>
        <end position="503"/>
    </location>
</feature>
<keyword evidence="10" id="KW-0862">Zinc</keyword>
<dbReference type="Gene3D" id="3.40.50.1100">
    <property type="match status" value="1"/>
</dbReference>
<keyword evidence="7 15" id="KW-0436">Ligase</keyword>
<feature type="binding site" evidence="15">
    <location>
        <position position="355"/>
    </location>
    <ligand>
        <name>ATP</name>
        <dbReference type="ChEBI" id="CHEBI:30616"/>
    </ligand>
</feature>
<dbReference type="GO" id="GO:0005829">
    <property type="term" value="C:cytosol"/>
    <property type="evidence" value="ECO:0007669"/>
    <property type="project" value="TreeGrafter"/>
</dbReference>
<comment type="caution">
    <text evidence="15">Lacks conserved residue(s) required for the propagation of feature annotation.</text>
</comment>
<reference evidence="18" key="1">
    <citation type="submission" date="2012-11" db="EMBL/GenBank/DDBJ databases">
        <authorList>
            <person name="Lucero-Rivera Y.E."/>
            <person name="Tovar-Ramirez D."/>
        </authorList>
    </citation>
    <scope>NUCLEOTIDE SEQUENCE [LARGE SCALE GENOMIC DNA]</scope>
    <source>
        <strain evidence="18">Araruama</strain>
    </source>
</reference>
<dbReference type="Pfam" id="PF01406">
    <property type="entry name" value="tRNA-synt_1e"/>
    <property type="match status" value="1"/>
</dbReference>
<proteinExistence type="inferred from homology"/>
<dbReference type="Pfam" id="PF23493">
    <property type="entry name" value="CysS_C"/>
    <property type="match status" value="1"/>
</dbReference>
<dbReference type="InterPro" id="IPR056411">
    <property type="entry name" value="CysS_C"/>
</dbReference>
<dbReference type="PANTHER" id="PTHR10890">
    <property type="entry name" value="CYSTEINYL-TRNA SYNTHETASE"/>
    <property type="match status" value="1"/>
</dbReference>
<dbReference type="InterPro" id="IPR015803">
    <property type="entry name" value="Cys-tRNA-ligase"/>
</dbReference>
<evidence type="ECO:0000256" key="15">
    <source>
        <dbReference type="HAMAP-Rule" id="MF_00041"/>
    </source>
</evidence>
<protein>
    <recommendedName>
        <fullName evidence="15">Cysteine--tRNA ligase</fullName>
        <ecNumber evidence="15">6.1.1.16</ecNumber>
    </recommendedName>
    <alternativeName>
        <fullName evidence="15">Cysteinyl-tRNA synthetase</fullName>
        <shortName evidence="15">CysRS</shortName>
    </alternativeName>
</protein>
<dbReference type="InterPro" id="IPR014729">
    <property type="entry name" value="Rossmann-like_a/b/a_fold"/>
</dbReference>
<evidence type="ECO:0000256" key="14">
    <source>
        <dbReference type="ARBA" id="ARBA00023146"/>
    </source>
</evidence>
<dbReference type="AlphaFoldDB" id="A0A1V1NZ30"/>
<sequence length="556" mass="64556">MKESYQPELFEKKRLDKRIYINDDNAFEMTRKLALEEGLFVGMSSGAVMAIAVSEAEQMKNGTIVMIFPDSGERYLSTNLFDIQQAQQIHFYNTDGNKKQTFSPMIAKKVSMYCCGPTAYSRANISECRRFVFYDLLRRYLEFHGYQVTQVMNITDLDDKTVHASMEAGQDLQPFTQAHIDSFFKDMEILGVKPASKYPRASEDIRDMIEWCEKLQDKGFAYEKLHSLYYNISRFKEYGQYSGIDWRNIQTGTVETDNYEKENPRDFTLFKRCRLSELKKGIYYKTRWGNVRPGWHTECAVLANKYLGSTFDIYAGNTNLIFPHQENMIAMSQALTGKKPAKYWLNCADFVFLSKTQEAELTLQQLLDKGYTGREIRFFLLSRHYRKPVKYTEENILHARKSLNRIDNCLLALKRITHTENAYKEIDSFIDNVLNDFTQEMDNDLNISSALGILYKAIRHIHIKLSADLINQSDAQKILDMFNTLDLFLNILPKNAAHKDKQINMLIQEREACRKNGEFQRADQIRDQLIAMGVQVQDLACKSISRGVKTVLDKLT</sequence>
<evidence type="ECO:0000256" key="8">
    <source>
        <dbReference type="ARBA" id="ARBA00022723"/>
    </source>
</evidence>
<comment type="subcellular location">
    <subcellularLocation>
        <location evidence="3 15">Cytoplasm</location>
    </subcellularLocation>
</comment>
<dbReference type="PANTHER" id="PTHR10890:SF3">
    <property type="entry name" value="CYSTEINE--TRNA LIGASE, CYTOPLASMIC"/>
    <property type="match status" value="1"/>
</dbReference>
<evidence type="ECO:0000256" key="5">
    <source>
        <dbReference type="ARBA" id="ARBA00011245"/>
    </source>
</evidence>
<dbReference type="InterPro" id="IPR032678">
    <property type="entry name" value="tRNA-synt_1_cat_dom"/>
</dbReference>
<dbReference type="InterPro" id="IPR009080">
    <property type="entry name" value="tRNAsynth_Ia_anticodon-bd"/>
</dbReference>
<keyword evidence="14 15" id="KW-0030">Aminoacyl-tRNA synthetase</keyword>
<evidence type="ECO:0000256" key="6">
    <source>
        <dbReference type="ARBA" id="ARBA00022490"/>
    </source>
</evidence>
<dbReference type="SMART" id="SM00840">
    <property type="entry name" value="DALR_2"/>
    <property type="match status" value="1"/>
</dbReference>
<dbReference type="InterPro" id="IPR036052">
    <property type="entry name" value="TrpB-like_PALP_sf"/>
</dbReference>
<keyword evidence="11 15" id="KW-0067">ATP-binding</keyword>
<evidence type="ECO:0000256" key="12">
    <source>
        <dbReference type="ARBA" id="ARBA00022898"/>
    </source>
</evidence>
<comment type="cofactor">
    <cofactor evidence="1">
        <name>pyridoxal 5'-phosphate</name>
        <dbReference type="ChEBI" id="CHEBI:597326"/>
    </cofactor>
</comment>
<keyword evidence="6 15" id="KW-0963">Cytoplasm</keyword>
<evidence type="ECO:0000256" key="3">
    <source>
        <dbReference type="ARBA" id="ARBA00004496"/>
    </source>
</evidence>
<dbReference type="Pfam" id="PF00291">
    <property type="entry name" value="PALP"/>
    <property type="match status" value="1"/>
</dbReference>
<comment type="caution">
    <text evidence="17">The sequence shown here is derived from an EMBL/GenBank/DDBJ whole genome shotgun (WGS) entry which is preliminary data.</text>
</comment>
<keyword evidence="13 15" id="KW-0648">Protein biosynthesis</keyword>
<evidence type="ECO:0000256" key="9">
    <source>
        <dbReference type="ARBA" id="ARBA00022741"/>
    </source>
</evidence>
<comment type="catalytic activity">
    <reaction evidence="15">
        <text>tRNA(Cys) + L-cysteine + ATP = L-cysteinyl-tRNA(Cys) + AMP + diphosphate</text>
        <dbReference type="Rhea" id="RHEA:17773"/>
        <dbReference type="Rhea" id="RHEA-COMP:9661"/>
        <dbReference type="Rhea" id="RHEA-COMP:9679"/>
        <dbReference type="ChEBI" id="CHEBI:30616"/>
        <dbReference type="ChEBI" id="CHEBI:33019"/>
        <dbReference type="ChEBI" id="CHEBI:35235"/>
        <dbReference type="ChEBI" id="CHEBI:78442"/>
        <dbReference type="ChEBI" id="CHEBI:78517"/>
        <dbReference type="ChEBI" id="CHEBI:456215"/>
        <dbReference type="EC" id="6.1.1.16"/>
    </reaction>
</comment>
<dbReference type="Proteomes" id="UP000189670">
    <property type="component" value="Unassembled WGS sequence"/>
</dbReference>
<evidence type="ECO:0000256" key="10">
    <source>
        <dbReference type="ARBA" id="ARBA00022833"/>
    </source>
</evidence>
<evidence type="ECO:0000256" key="13">
    <source>
        <dbReference type="ARBA" id="ARBA00022917"/>
    </source>
</evidence>
<dbReference type="GO" id="GO:0006423">
    <property type="term" value="P:cysteinyl-tRNA aminoacylation"/>
    <property type="evidence" value="ECO:0007669"/>
    <property type="project" value="UniProtKB-UniRule"/>
</dbReference>
<dbReference type="GO" id="GO:0004817">
    <property type="term" value="F:cysteine-tRNA ligase activity"/>
    <property type="evidence" value="ECO:0007669"/>
    <property type="project" value="UniProtKB-UniRule"/>
</dbReference>
<keyword evidence="9 15" id="KW-0547">Nucleotide-binding</keyword>
<dbReference type="HAMAP" id="MF_00041">
    <property type="entry name" value="Cys_tRNA_synth"/>
    <property type="match status" value="1"/>
</dbReference>
<evidence type="ECO:0000313" key="18">
    <source>
        <dbReference type="Proteomes" id="UP000189670"/>
    </source>
</evidence>
<dbReference type="Gene3D" id="1.20.120.1910">
    <property type="entry name" value="Cysteine-tRNA ligase, C-terminal anti-codon recognition domain"/>
    <property type="match status" value="1"/>
</dbReference>
<dbReference type="InterPro" id="IPR015273">
    <property type="entry name" value="Cys-tRNA-synt_Ia_DALR"/>
</dbReference>
<evidence type="ECO:0000256" key="4">
    <source>
        <dbReference type="ARBA" id="ARBA00005594"/>
    </source>
</evidence>
<evidence type="ECO:0000313" key="17">
    <source>
        <dbReference type="EMBL" id="ETR67830.1"/>
    </source>
</evidence>
<keyword evidence="8" id="KW-0479">Metal-binding</keyword>